<gene>
    <name evidence="2" type="ORF">DX873_15020</name>
</gene>
<comment type="caution">
    <text evidence="2">The sequence shown here is derived from an EMBL/GenBank/DDBJ whole genome shotgun (WGS) entry which is preliminary data.</text>
</comment>
<dbReference type="RefSeq" id="WP_116185324.1">
    <property type="nucleotide sequence ID" value="NZ_QTJX01000004.1"/>
</dbReference>
<evidence type="ECO:0008006" key="4">
    <source>
        <dbReference type="Google" id="ProtNLM"/>
    </source>
</evidence>
<sequence length="153" mass="16991">MKKILFVFAATSLFVLTTQAQTSYKAALGLGIDLYDDATFFGASGKYFFSDHHVGQADVGFEDNATILTFLYSYHKQFVRARGLRWYAGIGPSIILVDDFDNIFALRPHLGLDFKIDGVPFVLNFDWRPSVVLSDVGDNEVGAFGFGLQFAIN</sequence>
<name>A0A371JMF5_9FLAO</name>
<evidence type="ECO:0000313" key="3">
    <source>
        <dbReference type="Proteomes" id="UP000261828"/>
    </source>
</evidence>
<evidence type="ECO:0000313" key="2">
    <source>
        <dbReference type="EMBL" id="RDY58322.1"/>
    </source>
</evidence>
<dbReference type="AlphaFoldDB" id="A0A371JMF5"/>
<keyword evidence="3" id="KW-1185">Reference proteome</keyword>
<keyword evidence="1" id="KW-0732">Signal</keyword>
<protein>
    <recommendedName>
        <fullName evidence="4">Outer membrane insertion C-signal</fullName>
    </recommendedName>
</protein>
<feature type="chain" id="PRO_5016770687" description="Outer membrane insertion C-signal" evidence="1">
    <location>
        <begin position="21"/>
        <end position="153"/>
    </location>
</feature>
<dbReference type="Proteomes" id="UP000261828">
    <property type="component" value="Unassembled WGS sequence"/>
</dbReference>
<reference evidence="2 3" key="1">
    <citation type="submission" date="2018-08" db="EMBL/GenBank/DDBJ databases">
        <title>Muricauda nanhaiensis sp. nov., isolated from seawater of the South China Sea.</title>
        <authorList>
            <person name="Dang Y."/>
        </authorList>
    </citation>
    <scope>NUCLEOTIDE SEQUENCE [LARGE SCALE GENOMIC DNA]</scope>
    <source>
        <strain evidence="2 3">SM1704</strain>
    </source>
</reference>
<accession>A0A371JMF5</accession>
<organism evidence="2 3">
    <name type="scientific">Flagellimonas nanhaiensis</name>
    <dbReference type="NCBI Taxonomy" id="2292706"/>
    <lineage>
        <taxon>Bacteria</taxon>
        <taxon>Pseudomonadati</taxon>
        <taxon>Bacteroidota</taxon>
        <taxon>Flavobacteriia</taxon>
        <taxon>Flavobacteriales</taxon>
        <taxon>Flavobacteriaceae</taxon>
        <taxon>Flagellimonas</taxon>
    </lineage>
</organism>
<evidence type="ECO:0000256" key="1">
    <source>
        <dbReference type="SAM" id="SignalP"/>
    </source>
</evidence>
<feature type="signal peptide" evidence="1">
    <location>
        <begin position="1"/>
        <end position="20"/>
    </location>
</feature>
<dbReference type="OrthoDB" id="978645at2"/>
<dbReference type="EMBL" id="QTJX01000004">
    <property type="protein sequence ID" value="RDY58322.1"/>
    <property type="molecule type" value="Genomic_DNA"/>
</dbReference>
<proteinExistence type="predicted"/>